<evidence type="ECO:0000259" key="7">
    <source>
        <dbReference type="Pfam" id="PF10277"/>
    </source>
</evidence>
<comment type="similarity">
    <text evidence="2">Belongs to the DRAM/TMEM150 family.</text>
</comment>
<dbReference type="InterPro" id="IPR050911">
    <property type="entry name" value="DRAM/TMEM150_Autophagy_Mod"/>
</dbReference>
<protein>
    <recommendedName>
        <fullName evidence="7">CWH43-like N-terminal domain-containing protein</fullName>
    </recommendedName>
</protein>
<evidence type="ECO:0000313" key="8">
    <source>
        <dbReference type="EMBL" id="KAG8201302.1"/>
    </source>
</evidence>
<accession>A0AAV6VZM2</accession>
<comment type="caution">
    <text evidence="8">The sequence shown here is derived from an EMBL/GenBank/DDBJ whole genome shotgun (WGS) entry which is preliminary data.</text>
</comment>
<name>A0AAV6VZM2_9ARAC</name>
<feature type="transmembrane region" description="Helical" evidence="6">
    <location>
        <begin position="64"/>
        <end position="86"/>
    </location>
</feature>
<feature type="transmembrane region" description="Helical" evidence="6">
    <location>
        <begin position="209"/>
        <end position="228"/>
    </location>
</feature>
<dbReference type="AlphaFoldDB" id="A0AAV6VZM2"/>
<proteinExistence type="inferred from homology"/>
<dbReference type="Pfam" id="PF10277">
    <property type="entry name" value="Frag1"/>
    <property type="match status" value="1"/>
</dbReference>
<gene>
    <name evidence="8" type="ORF">JTE90_016784</name>
</gene>
<keyword evidence="9" id="KW-1185">Reference proteome</keyword>
<comment type="subcellular location">
    <subcellularLocation>
        <location evidence="1">Endomembrane system</location>
        <topology evidence="1">Multi-pass membrane protein</topology>
    </subcellularLocation>
</comment>
<evidence type="ECO:0000256" key="1">
    <source>
        <dbReference type="ARBA" id="ARBA00004127"/>
    </source>
</evidence>
<evidence type="ECO:0000256" key="2">
    <source>
        <dbReference type="ARBA" id="ARBA00006565"/>
    </source>
</evidence>
<keyword evidence="5 6" id="KW-0472">Membrane</keyword>
<feature type="transmembrane region" description="Helical" evidence="6">
    <location>
        <begin position="142"/>
        <end position="165"/>
    </location>
</feature>
<evidence type="ECO:0000256" key="3">
    <source>
        <dbReference type="ARBA" id="ARBA00022692"/>
    </source>
</evidence>
<dbReference type="PANTHER" id="PTHR21324:SF2">
    <property type="entry name" value="EG:22E5.9 PROTEIN"/>
    <property type="match status" value="1"/>
</dbReference>
<keyword evidence="3 6" id="KW-0812">Transmembrane</keyword>
<reference evidence="8 9" key="1">
    <citation type="journal article" date="2022" name="Nat. Ecol. Evol.">
        <title>A masculinizing supergene underlies an exaggerated male reproductive morph in a spider.</title>
        <authorList>
            <person name="Hendrickx F."/>
            <person name="De Corte Z."/>
            <person name="Sonet G."/>
            <person name="Van Belleghem S.M."/>
            <person name="Kostlbacher S."/>
            <person name="Vangestel C."/>
        </authorList>
    </citation>
    <scope>NUCLEOTIDE SEQUENCE [LARGE SCALE GENOMIC DNA]</scope>
    <source>
        <strain evidence="8">W744_W776</strain>
    </source>
</reference>
<evidence type="ECO:0000256" key="4">
    <source>
        <dbReference type="ARBA" id="ARBA00022989"/>
    </source>
</evidence>
<dbReference type="EMBL" id="JAFNEN010000006">
    <property type="protein sequence ID" value="KAG8201302.1"/>
    <property type="molecule type" value="Genomic_DNA"/>
</dbReference>
<evidence type="ECO:0000256" key="6">
    <source>
        <dbReference type="SAM" id="Phobius"/>
    </source>
</evidence>
<keyword evidence="4 6" id="KW-1133">Transmembrane helix</keyword>
<feature type="transmembrane region" description="Helical" evidence="6">
    <location>
        <begin position="248"/>
        <end position="273"/>
    </location>
</feature>
<evidence type="ECO:0000313" key="9">
    <source>
        <dbReference type="Proteomes" id="UP000827092"/>
    </source>
</evidence>
<feature type="transmembrane region" description="Helical" evidence="6">
    <location>
        <begin position="177"/>
        <end position="197"/>
    </location>
</feature>
<evidence type="ECO:0000256" key="5">
    <source>
        <dbReference type="ARBA" id="ARBA00023136"/>
    </source>
</evidence>
<sequence>MADNFHLALKRFPSEVYQHNLLKNCGIYFYNENACSVIKSTEQYIFAYLSRIMTQHTWKKLHKVLFLFLAAFALAIFLPLTISITTGDVSPYVPYISEAGGNFPQAGIFTTLIVITCIFSETTIIFRYLVIEERCSDNTKHIFINKVALVIGTLSAISFVMVGAFPTTLVSHVHNVVAGMTCLSSALYMFCHTWISLHSKSRMKKLRVAITIFSVISVTAMAVFGGLGSTFWRSNKWPGRKIPQDEGFVFYVVSATAEWILALLYFCFLATFYQDFKESTFYFQLQTTQVSHTRPNISNVKGGQLSC</sequence>
<dbReference type="PANTHER" id="PTHR21324">
    <property type="entry name" value="FASTING-INDUCIBLE INTEGRAL MEMBRANE PROTEIN TM6P1-RELATED"/>
    <property type="match status" value="1"/>
</dbReference>
<organism evidence="8 9">
    <name type="scientific">Oedothorax gibbosus</name>
    <dbReference type="NCBI Taxonomy" id="931172"/>
    <lineage>
        <taxon>Eukaryota</taxon>
        <taxon>Metazoa</taxon>
        <taxon>Ecdysozoa</taxon>
        <taxon>Arthropoda</taxon>
        <taxon>Chelicerata</taxon>
        <taxon>Arachnida</taxon>
        <taxon>Araneae</taxon>
        <taxon>Araneomorphae</taxon>
        <taxon>Entelegynae</taxon>
        <taxon>Araneoidea</taxon>
        <taxon>Linyphiidae</taxon>
        <taxon>Erigoninae</taxon>
        <taxon>Oedothorax</taxon>
    </lineage>
</organism>
<dbReference type="InterPro" id="IPR019402">
    <property type="entry name" value="CWH43_N"/>
</dbReference>
<dbReference type="Proteomes" id="UP000827092">
    <property type="component" value="Unassembled WGS sequence"/>
</dbReference>
<feature type="domain" description="CWH43-like N-terminal" evidence="7">
    <location>
        <begin position="64"/>
        <end position="278"/>
    </location>
</feature>
<feature type="transmembrane region" description="Helical" evidence="6">
    <location>
        <begin position="106"/>
        <end position="130"/>
    </location>
</feature>
<dbReference type="GO" id="GO:0012505">
    <property type="term" value="C:endomembrane system"/>
    <property type="evidence" value="ECO:0007669"/>
    <property type="project" value="UniProtKB-SubCell"/>
</dbReference>